<dbReference type="GO" id="GO:0009231">
    <property type="term" value="P:riboflavin biosynthetic process"/>
    <property type="evidence" value="ECO:0007669"/>
    <property type="project" value="InterPro"/>
</dbReference>
<dbReference type="STRING" id="1306406.J116_025950"/>
<evidence type="ECO:0000259" key="1">
    <source>
        <dbReference type="Pfam" id="PF01872"/>
    </source>
</evidence>
<dbReference type="SUPFAM" id="SSF53597">
    <property type="entry name" value="Dihydrofolate reductase-like"/>
    <property type="match status" value="1"/>
</dbReference>
<dbReference type="OrthoDB" id="2313602at2"/>
<feature type="domain" description="Bacterial bifunctional deaminase-reductase C-terminal" evidence="1">
    <location>
        <begin position="2"/>
        <end position="175"/>
    </location>
</feature>
<dbReference type="EMBL" id="ASHX02000001">
    <property type="protein sequence ID" value="OEJ97384.1"/>
    <property type="molecule type" value="Genomic_DNA"/>
</dbReference>
<dbReference type="eggNOG" id="COG0262">
    <property type="taxonomic scope" value="Bacteria"/>
</dbReference>
<evidence type="ECO:0000313" key="2">
    <source>
        <dbReference type="EMBL" id="OEJ97384.1"/>
    </source>
</evidence>
<reference evidence="2 3" key="1">
    <citation type="journal article" date="2013" name="Genome Announc.">
        <title>Genome Sequence of Streptomyces violaceusniger Strain SPC6, a Halotolerant Streptomycete That Exhibits Rapid Growth and Development.</title>
        <authorList>
            <person name="Chen X."/>
            <person name="Zhang B."/>
            <person name="Zhang W."/>
            <person name="Wu X."/>
            <person name="Zhang M."/>
            <person name="Chen T."/>
            <person name="Liu G."/>
            <person name="Dyson P."/>
        </authorList>
    </citation>
    <scope>NUCLEOTIDE SEQUENCE [LARGE SCALE GENOMIC DNA]</scope>
    <source>
        <strain evidence="2 3">SPC6</strain>
    </source>
</reference>
<dbReference type="Proteomes" id="UP000095329">
    <property type="component" value="Unassembled WGS sequence"/>
</dbReference>
<comment type="caution">
    <text evidence="2">The sequence shown here is derived from an EMBL/GenBank/DDBJ whole genome shotgun (WGS) entry which is preliminary data.</text>
</comment>
<gene>
    <name evidence="2" type="ORF">J116_025950</name>
</gene>
<dbReference type="Gene3D" id="3.40.430.10">
    <property type="entry name" value="Dihydrofolate Reductase, subunit A"/>
    <property type="match status" value="1"/>
</dbReference>
<keyword evidence="3" id="KW-1185">Reference proteome</keyword>
<name>A0A1D3DYJ6_9ACTN</name>
<accession>A0A1D3DYJ6</accession>
<dbReference type="RefSeq" id="WP_023590001.1">
    <property type="nucleotide sequence ID" value="NZ_ASHX02000001.1"/>
</dbReference>
<proteinExistence type="predicted"/>
<protein>
    <submittedName>
        <fullName evidence="2">Deaminase</fullName>
    </submittedName>
</protein>
<organism evidence="2 3">
    <name type="scientific">Streptomyces thermolilacinus SPC6</name>
    <dbReference type="NCBI Taxonomy" id="1306406"/>
    <lineage>
        <taxon>Bacteria</taxon>
        <taxon>Bacillati</taxon>
        <taxon>Actinomycetota</taxon>
        <taxon>Actinomycetes</taxon>
        <taxon>Kitasatosporales</taxon>
        <taxon>Streptomycetaceae</taxon>
        <taxon>Streptomyces</taxon>
    </lineage>
</organism>
<dbReference type="GO" id="GO:0008703">
    <property type="term" value="F:5-amino-6-(5-phosphoribosylamino)uracil reductase activity"/>
    <property type="evidence" value="ECO:0007669"/>
    <property type="project" value="InterPro"/>
</dbReference>
<sequence>MPKVFTAASMSLDGYVSGPDETGFDKLFAWYGNGDVVIGTTHPELTFHVTEVSATHWRRLVAETGAIVVGRKLFDLTDGWGGEHPLGVPVVVVTHSVPDGWPKEGAPFHFVTDGGTEGIERAVALARELADGKDVAVNAGTIARQCLDAGLLEEVAIDLVPVLLGGGTPFFTDLKSAPYDLEGPVSLVEGKQVTHLRYRVRYAPPTPRGNAHDEAVSFAPSA</sequence>
<dbReference type="InterPro" id="IPR024072">
    <property type="entry name" value="DHFR-like_dom_sf"/>
</dbReference>
<dbReference type="AlphaFoldDB" id="A0A1D3DYJ6"/>
<dbReference type="InterPro" id="IPR002734">
    <property type="entry name" value="RibDG_C"/>
</dbReference>
<dbReference type="Pfam" id="PF01872">
    <property type="entry name" value="RibD_C"/>
    <property type="match status" value="1"/>
</dbReference>
<evidence type="ECO:0000313" key="3">
    <source>
        <dbReference type="Proteomes" id="UP000095329"/>
    </source>
</evidence>